<name>A0A8H5M2Z7_9AGAR</name>
<dbReference type="EMBL" id="JAACJN010000074">
    <property type="protein sequence ID" value="KAF5378714.1"/>
    <property type="molecule type" value="Genomic_DNA"/>
</dbReference>
<organism evidence="1 2">
    <name type="scientific">Collybiopsis confluens</name>
    <dbReference type="NCBI Taxonomy" id="2823264"/>
    <lineage>
        <taxon>Eukaryota</taxon>
        <taxon>Fungi</taxon>
        <taxon>Dikarya</taxon>
        <taxon>Basidiomycota</taxon>
        <taxon>Agaricomycotina</taxon>
        <taxon>Agaricomycetes</taxon>
        <taxon>Agaricomycetidae</taxon>
        <taxon>Agaricales</taxon>
        <taxon>Marasmiineae</taxon>
        <taxon>Omphalotaceae</taxon>
        <taxon>Collybiopsis</taxon>
    </lineage>
</organism>
<dbReference type="Proteomes" id="UP000518752">
    <property type="component" value="Unassembled WGS sequence"/>
</dbReference>
<sequence length="138" mass="15492">MASRAAEEADSMWALLDVSPETIHSLKASVTAWSPEESTEDDELDEEFYSEVDEFIELIRIGESDRNSLTPEQRNRLDAFANAATLEERTRANAIIELENEEETGDERLALANQQILDQTFAGICFTAEKNKTKAYAS</sequence>
<keyword evidence="2" id="KW-1185">Reference proteome</keyword>
<dbReference type="AlphaFoldDB" id="A0A8H5M2Z7"/>
<protein>
    <submittedName>
        <fullName evidence="1">Uncharacterized protein</fullName>
    </submittedName>
</protein>
<comment type="caution">
    <text evidence="1">The sequence shown here is derived from an EMBL/GenBank/DDBJ whole genome shotgun (WGS) entry which is preliminary data.</text>
</comment>
<reference evidence="1 2" key="1">
    <citation type="journal article" date="2020" name="ISME J.">
        <title>Uncovering the hidden diversity of litter-decomposition mechanisms in mushroom-forming fungi.</title>
        <authorList>
            <person name="Floudas D."/>
            <person name="Bentzer J."/>
            <person name="Ahren D."/>
            <person name="Johansson T."/>
            <person name="Persson P."/>
            <person name="Tunlid A."/>
        </authorList>
    </citation>
    <scope>NUCLEOTIDE SEQUENCE [LARGE SCALE GENOMIC DNA]</scope>
    <source>
        <strain evidence="1 2">CBS 406.79</strain>
    </source>
</reference>
<evidence type="ECO:0000313" key="2">
    <source>
        <dbReference type="Proteomes" id="UP000518752"/>
    </source>
</evidence>
<gene>
    <name evidence="1" type="ORF">D9757_010758</name>
</gene>
<accession>A0A8H5M2Z7</accession>
<proteinExistence type="predicted"/>
<evidence type="ECO:0000313" key="1">
    <source>
        <dbReference type="EMBL" id="KAF5378714.1"/>
    </source>
</evidence>